<name>A0A317GHR3_LIMRT</name>
<protein>
    <submittedName>
        <fullName evidence="1">Uncharacterized protein</fullName>
    </submittedName>
</protein>
<comment type="caution">
    <text evidence="1">The sequence shown here is derived from an EMBL/GenBank/DDBJ whole genome shotgun (WGS) entry which is preliminary data.</text>
</comment>
<gene>
    <name evidence="1" type="ORF">DKZ23_05395</name>
</gene>
<evidence type="ECO:0000313" key="1">
    <source>
        <dbReference type="EMBL" id="PWT46940.1"/>
    </source>
</evidence>
<dbReference type="Proteomes" id="UP000245866">
    <property type="component" value="Unassembled WGS sequence"/>
</dbReference>
<dbReference type="RefSeq" id="WP_134907422.1">
    <property type="nucleotide sequence ID" value="NZ_JAJAOX010000342.1"/>
</dbReference>
<accession>A0A317GHR3</accession>
<sequence>MKQENNPVTRAWQEYAELKKSNFSDGQIRKIAQIVMACAIDEANDSLMTIHADSLLDSLSRNALKRYKPTD</sequence>
<reference evidence="1 2" key="1">
    <citation type="journal article" date="2018" name="Front. Microbiol.">
        <title>Comparative Genomics of the Herbivore Gut Symbiont Lactobacillus reuteri Reveals Genetic Diversity and Lifestyle Adaptation.</title>
        <authorList>
            <person name="Zhao J."/>
        </authorList>
    </citation>
    <scope>NUCLEOTIDE SEQUENCE [LARGE SCALE GENOMIC DNA]</scope>
    <source>
        <strain evidence="1 2">LR12</strain>
    </source>
</reference>
<dbReference type="EMBL" id="QGHS01000054">
    <property type="protein sequence ID" value="PWT46940.1"/>
    <property type="molecule type" value="Genomic_DNA"/>
</dbReference>
<proteinExistence type="predicted"/>
<evidence type="ECO:0000313" key="2">
    <source>
        <dbReference type="Proteomes" id="UP000245866"/>
    </source>
</evidence>
<dbReference type="AlphaFoldDB" id="A0A317GHR3"/>
<organism evidence="1 2">
    <name type="scientific">Limosilactobacillus reuteri</name>
    <name type="common">Lactobacillus reuteri</name>
    <dbReference type="NCBI Taxonomy" id="1598"/>
    <lineage>
        <taxon>Bacteria</taxon>
        <taxon>Bacillati</taxon>
        <taxon>Bacillota</taxon>
        <taxon>Bacilli</taxon>
        <taxon>Lactobacillales</taxon>
        <taxon>Lactobacillaceae</taxon>
        <taxon>Limosilactobacillus</taxon>
    </lineage>
</organism>